<proteinExistence type="predicted"/>
<dbReference type="RefSeq" id="WP_261178144.1">
    <property type="nucleotide sequence ID" value="NZ_CP064001.1"/>
</dbReference>
<gene>
    <name evidence="1" type="ORF">ACK3FC_16090</name>
</gene>
<name>A0ABW9KY65_XANCT</name>
<reference evidence="1 2" key="1">
    <citation type="submission" date="2024-12" db="EMBL/GenBank/DDBJ databases">
        <authorList>
            <person name="Alaofin S."/>
            <person name="Velasco D."/>
            <person name="Li D."/>
            <person name="Baldwin T."/>
            <person name="Liu Z."/>
            <person name="Schachterle J.K."/>
        </authorList>
    </citation>
    <scope>NUCLEOTIDE SEQUENCE [LARGE SCALE GENOMIC DNA]</scope>
    <source>
        <strain evidence="1 2">B1</strain>
    </source>
</reference>
<evidence type="ECO:0000313" key="1">
    <source>
        <dbReference type="EMBL" id="MFN6508691.1"/>
    </source>
</evidence>
<evidence type="ECO:0000313" key="2">
    <source>
        <dbReference type="Proteomes" id="UP001635788"/>
    </source>
</evidence>
<keyword evidence="2" id="KW-1185">Reference proteome</keyword>
<protein>
    <submittedName>
        <fullName evidence="1">DUF2798 domain-containing protein</fullName>
    </submittedName>
</protein>
<comment type="caution">
    <text evidence="1">The sequence shown here is derived from an EMBL/GenBank/DDBJ whole genome shotgun (WGS) entry which is preliminary data.</text>
</comment>
<sequence>MGAWALSLLIAFPTLLLALPLVRQLTGILVARA</sequence>
<dbReference type="EMBL" id="JBKAMQ010000002">
    <property type="protein sequence ID" value="MFN6508691.1"/>
    <property type="molecule type" value="Genomic_DNA"/>
</dbReference>
<organism evidence="1 2">
    <name type="scientific">Xanthomonas translucens pv. translucens</name>
    <dbReference type="NCBI Taxonomy" id="134875"/>
    <lineage>
        <taxon>Bacteria</taxon>
        <taxon>Pseudomonadati</taxon>
        <taxon>Pseudomonadota</taxon>
        <taxon>Gammaproteobacteria</taxon>
        <taxon>Lysobacterales</taxon>
        <taxon>Lysobacteraceae</taxon>
        <taxon>Xanthomonas</taxon>
        <taxon>Xanthomonas translucens group</taxon>
    </lineage>
</organism>
<accession>A0ABW9KY65</accession>
<dbReference type="Proteomes" id="UP001635788">
    <property type="component" value="Unassembled WGS sequence"/>
</dbReference>